<sequence length="78" mass="8709">MNNVAEVARSTALFFEADRLEALAYSILDAEAKTGEIWKKFKEAKAIADAKRVEATRIWIQATRQKKPTSPKLGTQSV</sequence>
<dbReference type="RefSeq" id="WP_083471279.1">
    <property type="nucleotide sequence ID" value="NZ_CP101125.1"/>
</dbReference>
<proteinExistence type="predicted"/>
<gene>
    <name evidence="1" type="ORF">NK667_04575</name>
</gene>
<reference evidence="1" key="1">
    <citation type="submission" date="2022-07" db="EMBL/GenBank/DDBJ databases">
        <title>Pseudomonas nunamit sp. nov. an antifungal species isolated from Greenland.</title>
        <authorList>
            <person name="Ntana F."/>
            <person name="Hennessy R.C."/>
            <person name="Zervas A."/>
            <person name="Stougaard P."/>
        </authorList>
    </citation>
    <scope>NUCLEOTIDE SEQUENCE</scope>
    <source>
        <strain evidence="1">In5</strain>
    </source>
</reference>
<evidence type="ECO:0000313" key="2">
    <source>
        <dbReference type="Proteomes" id="UP001059607"/>
    </source>
</evidence>
<accession>A0ABY5ELH7</accession>
<dbReference type="Proteomes" id="UP001059607">
    <property type="component" value="Chromosome"/>
</dbReference>
<keyword evidence="2" id="KW-1185">Reference proteome</keyword>
<dbReference type="EMBL" id="CP101125">
    <property type="protein sequence ID" value="UTO15645.1"/>
    <property type="molecule type" value="Genomic_DNA"/>
</dbReference>
<organism evidence="1 2">
    <name type="scientific">Pseudomonas nunensis</name>
    <dbReference type="NCBI Taxonomy" id="2961896"/>
    <lineage>
        <taxon>Bacteria</taxon>
        <taxon>Pseudomonadati</taxon>
        <taxon>Pseudomonadota</taxon>
        <taxon>Gammaproteobacteria</taxon>
        <taxon>Pseudomonadales</taxon>
        <taxon>Pseudomonadaceae</taxon>
        <taxon>Pseudomonas</taxon>
    </lineage>
</organism>
<protein>
    <submittedName>
        <fullName evidence="1">Uncharacterized protein</fullName>
    </submittedName>
</protein>
<name>A0ABY5ELH7_9PSED</name>
<evidence type="ECO:0000313" key="1">
    <source>
        <dbReference type="EMBL" id="UTO15645.1"/>
    </source>
</evidence>